<dbReference type="GO" id="GO:0043683">
    <property type="term" value="P:type IV pilus assembly"/>
    <property type="evidence" value="ECO:0007669"/>
    <property type="project" value="InterPro"/>
</dbReference>
<accession>A0A8J7C3P3</accession>
<evidence type="ECO:0000256" key="1">
    <source>
        <dbReference type="SAM" id="Phobius"/>
    </source>
</evidence>
<dbReference type="EMBL" id="JACXWD010000080">
    <property type="protein sequence ID" value="MBD3869376.1"/>
    <property type="molecule type" value="Genomic_DNA"/>
</dbReference>
<evidence type="ECO:0000313" key="3">
    <source>
        <dbReference type="Proteomes" id="UP000648239"/>
    </source>
</evidence>
<feature type="transmembrane region" description="Helical" evidence="1">
    <location>
        <begin position="7"/>
        <end position="29"/>
    </location>
</feature>
<proteinExistence type="predicted"/>
<gene>
    <name evidence="2" type="primary">pilO</name>
    <name evidence="2" type="ORF">IFK94_14745</name>
</gene>
<protein>
    <submittedName>
        <fullName evidence="2">Type 4a pilus biogenesis protein PilO</fullName>
    </submittedName>
</protein>
<comment type="caution">
    <text evidence="2">The sequence shown here is derived from an EMBL/GenBank/DDBJ whole genome shotgun (WGS) entry which is preliminary data.</text>
</comment>
<dbReference type="Pfam" id="PF04350">
    <property type="entry name" value="PilO"/>
    <property type="match status" value="1"/>
</dbReference>
<dbReference type="PANTHER" id="PTHR39555">
    <property type="entry name" value="FIMBRIAL ASSEMBLY PROTEIN PILO-LIKE PROTEIN-RELATED"/>
    <property type="match status" value="1"/>
</dbReference>
<organism evidence="2 3">
    <name type="scientific">Candidatus Polarisedimenticola svalbardensis</name>
    <dbReference type="NCBI Taxonomy" id="2886004"/>
    <lineage>
        <taxon>Bacteria</taxon>
        <taxon>Pseudomonadati</taxon>
        <taxon>Acidobacteriota</taxon>
        <taxon>Candidatus Polarisedimenticolia</taxon>
        <taxon>Candidatus Polarisedimenticolales</taxon>
        <taxon>Candidatus Polarisedimenticolaceae</taxon>
        <taxon>Candidatus Polarisedimenticola</taxon>
    </lineage>
</organism>
<dbReference type="Proteomes" id="UP000648239">
    <property type="component" value="Unassembled WGS sequence"/>
</dbReference>
<sequence>MFEKMPFWGQILVMVVLAALIVGGAYWMWPGLQEKGEKNDTLETDYLEKDRKIRKGLLIEARLPEFEREIANLERKLGDIATILPTGPETGDLLRWIKNLGDQSNLDLKYFAPGQMRPVEFYKEFPIEMRLVGRYHDLGIFLDRVSKYSRIINVNGLNIKHEGNNPDKSINTTFTATTFVYDERAAVATGEAQ</sequence>
<reference evidence="2 3" key="1">
    <citation type="submission" date="2020-08" db="EMBL/GenBank/DDBJ databases">
        <title>Acidobacteriota in marine sediments use diverse sulfur dissimilation pathways.</title>
        <authorList>
            <person name="Wasmund K."/>
        </authorList>
    </citation>
    <scope>NUCLEOTIDE SEQUENCE [LARGE SCALE GENOMIC DNA]</scope>
    <source>
        <strain evidence="2">MAG AM4</strain>
    </source>
</reference>
<evidence type="ECO:0000313" key="2">
    <source>
        <dbReference type="EMBL" id="MBD3869376.1"/>
    </source>
</evidence>
<dbReference type="InterPro" id="IPR007445">
    <property type="entry name" value="PilO"/>
</dbReference>
<keyword evidence="1" id="KW-1133">Transmembrane helix</keyword>
<name>A0A8J7C3P3_9BACT</name>
<dbReference type="InterPro" id="IPR014717">
    <property type="entry name" value="Transl_elong_EF1B/ribsomal_bS6"/>
</dbReference>
<keyword evidence="1" id="KW-0472">Membrane</keyword>
<dbReference type="AlphaFoldDB" id="A0A8J7C3P3"/>
<dbReference type="Gene3D" id="3.30.70.60">
    <property type="match status" value="1"/>
</dbReference>
<dbReference type="GO" id="GO:0043107">
    <property type="term" value="P:type IV pilus-dependent motility"/>
    <property type="evidence" value="ECO:0007669"/>
    <property type="project" value="InterPro"/>
</dbReference>
<keyword evidence="1" id="KW-0812">Transmembrane</keyword>
<dbReference type="PANTHER" id="PTHR39555:SF1">
    <property type="entry name" value="TYPE IV PILUS INNER MEMBRANE COMPONENT PILO"/>
    <property type="match status" value="1"/>
</dbReference>